<dbReference type="InterPro" id="IPR050450">
    <property type="entry name" value="COX15/CtaA_HemeA_synthase"/>
</dbReference>
<feature type="region of interest" description="Disordered" evidence="12">
    <location>
        <begin position="1"/>
        <end position="26"/>
    </location>
</feature>
<evidence type="ECO:0000256" key="11">
    <source>
        <dbReference type="ARBA" id="ARBA00023444"/>
    </source>
</evidence>
<protein>
    <submittedName>
        <fullName evidence="14">Heme A synthase</fullName>
    </submittedName>
</protein>
<dbReference type="EMBL" id="JACSQC010000003">
    <property type="protein sequence ID" value="MBD8043731.1"/>
    <property type="molecule type" value="Genomic_DNA"/>
</dbReference>
<evidence type="ECO:0000256" key="9">
    <source>
        <dbReference type="ARBA" id="ARBA00023136"/>
    </source>
</evidence>
<dbReference type="PANTHER" id="PTHR35457:SF1">
    <property type="entry name" value="HEME A SYNTHASE"/>
    <property type="match status" value="1"/>
</dbReference>
<keyword evidence="10" id="KW-1015">Disulfide bond</keyword>
<evidence type="ECO:0000313" key="15">
    <source>
        <dbReference type="Proteomes" id="UP000652763"/>
    </source>
</evidence>
<keyword evidence="9 13" id="KW-0472">Membrane</keyword>
<feature type="transmembrane region" description="Helical" evidence="13">
    <location>
        <begin position="116"/>
        <end position="139"/>
    </location>
</feature>
<feature type="transmembrane region" description="Helical" evidence="13">
    <location>
        <begin position="233"/>
        <end position="253"/>
    </location>
</feature>
<proteinExistence type="predicted"/>
<evidence type="ECO:0000313" key="14">
    <source>
        <dbReference type="EMBL" id="MBD8043731.1"/>
    </source>
</evidence>
<keyword evidence="5 13" id="KW-1133">Transmembrane helix</keyword>
<keyword evidence="15" id="KW-1185">Reference proteome</keyword>
<keyword evidence="3 13" id="KW-0812">Transmembrane</keyword>
<evidence type="ECO:0000256" key="5">
    <source>
        <dbReference type="ARBA" id="ARBA00022989"/>
    </source>
</evidence>
<feature type="transmembrane region" description="Helical" evidence="13">
    <location>
        <begin position="34"/>
        <end position="56"/>
    </location>
</feature>
<comment type="caution">
    <text evidence="14">The sequence shown here is derived from an EMBL/GenBank/DDBJ whole genome shotgun (WGS) entry which is preliminary data.</text>
</comment>
<comment type="pathway">
    <text evidence="11">Porphyrin-containing compound metabolism.</text>
</comment>
<feature type="transmembrane region" description="Helical" evidence="13">
    <location>
        <begin position="289"/>
        <end position="311"/>
    </location>
</feature>
<gene>
    <name evidence="14" type="ORF">H9638_07880</name>
</gene>
<accession>A0ABR8YHN5</accession>
<reference evidence="14 15" key="1">
    <citation type="submission" date="2020-08" db="EMBL/GenBank/DDBJ databases">
        <title>A Genomic Blueprint of the Chicken Gut Microbiome.</title>
        <authorList>
            <person name="Gilroy R."/>
            <person name="Ravi A."/>
            <person name="Getino M."/>
            <person name="Pursley I."/>
            <person name="Horton D.L."/>
            <person name="Alikhan N.-F."/>
            <person name="Baker D."/>
            <person name="Gharbi K."/>
            <person name="Hall N."/>
            <person name="Watson M."/>
            <person name="Adriaenssens E.M."/>
            <person name="Foster-Nyarko E."/>
            <person name="Jarju S."/>
            <person name="Secka A."/>
            <person name="Antonio M."/>
            <person name="Oren A."/>
            <person name="Chaudhuri R."/>
            <person name="La Ragione R.M."/>
            <person name="Hildebrand F."/>
            <person name="Pallen M.J."/>
        </authorList>
    </citation>
    <scope>NUCLEOTIDE SEQUENCE [LARGE SCALE GENOMIC DNA]</scope>
    <source>
        <strain evidence="14 15">Sa2BUA2</strain>
    </source>
</reference>
<evidence type="ECO:0000256" key="6">
    <source>
        <dbReference type="ARBA" id="ARBA00023002"/>
    </source>
</evidence>
<feature type="transmembrane region" description="Helical" evidence="13">
    <location>
        <begin position="145"/>
        <end position="169"/>
    </location>
</feature>
<evidence type="ECO:0000256" key="3">
    <source>
        <dbReference type="ARBA" id="ARBA00022692"/>
    </source>
</evidence>
<evidence type="ECO:0000256" key="12">
    <source>
        <dbReference type="SAM" id="MobiDB-lite"/>
    </source>
</evidence>
<keyword evidence="2" id="KW-1003">Cell membrane</keyword>
<keyword evidence="6" id="KW-0560">Oxidoreductase</keyword>
<keyword evidence="8" id="KW-0350">Heme biosynthesis</keyword>
<keyword evidence="4" id="KW-0479">Metal-binding</keyword>
<name>A0ABR8YHN5_9MICC</name>
<evidence type="ECO:0000256" key="8">
    <source>
        <dbReference type="ARBA" id="ARBA00023133"/>
    </source>
</evidence>
<evidence type="ECO:0000256" key="1">
    <source>
        <dbReference type="ARBA" id="ARBA00004141"/>
    </source>
</evidence>
<evidence type="ECO:0000256" key="13">
    <source>
        <dbReference type="SAM" id="Phobius"/>
    </source>
</evidence>
<dbReference type="Proteomes" id="UP000652763">
    <property type="component" value="Unassembled WGS sequence"/>
</dbReference>
<evidence type="ECO:0000256" key="4">
    <source>
        <dbReference type="ARBA" id="ARBA00022723"/>
    </source>
</evidence>
<dbReference type="PANTHER" id="PTHR35457">
    <property type="entry name" value="HEME A SYNTHASE"/>
    <property type="match status" value="1"/>
</dbReference>
<dbReference type="InterPro" id="IPR003780">
    <property type="entry name" value="COX15/CtaA_fam"/>
</dbReference>
<keyword evidence="7" id="KW-0408">Iron</keyword>
<feature type="transmembrane region" description="Helical" evidence="13">
    <location>
        <begin position="265"/>
        <end position="283"/>
    </location>
</feature>
<dbReference type="Pfam" id="PF02628">
    <property type="entry name" value="COX15-CtaA"/>
    <property type="match status" value="1"/>
</dbReference>
<evidence type="ECO:0000256" key="7">
    <source>
        <dbReference type="ARBA" id="ARBA00023004"/>
    </source>
</evidence>
<comment type="subcellular location">
    <subcellularLocation>
        <location evidence="1">Membrane</location>
        <topology evidence="1">Multi-pass membrane protein</topology>
    </subcellularLocation>
</comment>
<dbReference type="RefSeq" id="WP_191746645.1">
    <property type="nucleotide sequence ID" value="NZ_JACSQC010000003.1"/>
</dbReference>
<evidence type="ECO:0000256" key="10">
    <source>
        <dbReference type="ARBA" id="ARBA00023157"/>
    </source>
</evidence>
<sequence>MELAPVPKTPAPAPATRNPETSTGPATSRLVRSLAVATLVANIGIVVTGGAVRLTASGLGCPEWPLCTPDSLITTPEMGVHGIIEFGNRLLTFVLAAIAFAMVASVWKARSARPDLFWLSVAALAGIPAQALIGGITVWTGLNPWVVGLHFIVSMVIICVAVVLVNRAWLSGSRLAAAEAPLAGRTLRPVVWAIAVLSAITVILGVIVTGSGPHAGDHGAARNNLDPDLVTRLHVVPVYLLVFAVAVALYLVYRRGADRRLRRSLLIFTVVLLAQAVIGYTQHFLHLPIVLVALHMLGASMMTAAAAHVVYTGLSRKVPGGAVSEAAVSDAAVSGAASGDAARG</sequence>
<organism evidence="14 15">
    <name type="scientific">Arthrobacter pullicola</name>
    <dbReference type="NCBI Taxonomy" id="2762224"/>
    <lineage>
        <taxon>Bacteria</taxon>
        <taxon>Bacillati</taxon>
        <taxon>Actinomycetota</taxon>
        <taxon>Actinomycetes</taxon>
        <taxon>Micrococcales</taxon>
        <taxon>Micrococcaceae</taxon>
        <taxon>Arthrobacter</taxon>
    </lineage>
</organism>
<evidence type="ECO:0000256" key="2">
    <source>
        <dbReference type="ARBA" id="ARBA00022475"/>
    </source>
</evidence>
<feature type="transmembrane region" description="Helical" evidence="13">
    <location>
        <begin position="90"/>
        <end position="109"/>
    </location>
</feature>
<feature type="transmembrane region" description="Helical" evidence="13">
    <location>
        <begin position="190"/>
        <end position="213"/>
    </location>
</feature>